<sequence length="409" mass="45345">MFDLVVIGTGFSGVQAAHTAKQAGLSVSVLEARDCVGGKIWSVPLAPGRGFAELGGAWVNDSLQPRVWSYAQKFGLKVVKQCLEGTAIMQPSENERFEFPFGTTPESLKNGLLSAEVDKVTLDQYVHSLGALPKFAKMVNMWSQVMHGLESTEESAAWFIDYCRRGAQSITREIARLVEKDNIHVSCPIKAINDYDSHVTIKTRNGMIFSAKKCILSVPSTMYKAFSFSPALPSAVQEVTNNTVLGDYNKAIVCHDKPWFNGYFASYSGPITLARDTRVVEKDHYSLTCFVNDLHGRKWENLPSHERRAAALKQLTKGFKNHPDVFKQIEYFDQIWQHEEFSRGALASIHALGHLTKYALVYGQPVGNIHFVGTEYSSEWKGYMEGALCSGEHGAKQVAGVLQNPTAKI</sequence>
<evidence type="ECO:0000313" key="6">
    <source>
        <dbReference type="Proteomes" id="UP001147733"/>
    </source>
</evidence>
<proteinExistence type="inferred from homology"/>
<dbReference type="EC" id="1.4.3.4" evidence="2"/>
<accession>A0A9W9NXC8</accession>
<comment type="caution">
    <text evidence="5">The sequence shown here is derived from an EMBL/GenBank/DDBJ whole genome shotgun (WGS) entry which is preliminary data.</text>
</comment>
<feature type="domain" description="Amine oxidase" evidence="4">
    <location>
        <begin position="11"/>
        <end position="86"/>
    </location>
</feature>
<evidence type="ECO:0000256" key="3">
    <source>
        <dbReference type="ARBA" id="ARBA00048448"/>
    </source>
</evidence>
<reference evidence="5" key="2">
    <citation type="journal article" date="2023" name="IMA Fungus">
        <title>Comparative genomic study of the Penicillium genus elucidates a diverse pangenome and 15 lateral gene transfer events.</title>
        <authorList>
            <person name="Petersen C."/>
            <person name="Sorensen T."/>
            <person name="Nielsen M.R."/>
            <person name="Sondergaard T.E."/>
            <person name="Sorensen J.L."/>
            <person name="Fitzpatrick D.A."/>
            <person name="Frisvad J.C."/>
            <person name="Nielsen K.L."/>
        </authorList>
    </citation>
    <scope>NUCLEOTIDE SEQUENCE</scope>
    <source>
        <strain evidence="5">IBT 23319</strain>
    </source>
</reference>
<dbReference type="PANTHER" id="PTHR43563">
    <property type="entry name" value="AMINE OXIDASE"/>
    <property type="match status" value="1"/>
</dbReference>
<dbReference type="OrthoDB" id="5046242at2759"/>
<dbReference type="PANTHER" id="PTHR43563:SF14">
    <property type="entry name" value="AMINE OXIDASE"/>
    <property type="match status" value="1"/>
</dbReference>
<evidence type="ECO:0000256" key="2">
    <source>
        <dbReference type="ARBA" id="ARBA00012804"/>
    </source>
</evidence>
<dbReference type="Pfam" id="PF01593">
    <property type="entry name" value="Amino_oxidase"/>
    <property type="match status" value="2"/>
</dbReference>
<dbReference type="InterPro" id="IPR050703">
    <property type="entry name" value="Flavin_MAO"/>
</dbReference>
<reference evidence="5" key="1">
    <citation type="submission" date="2022-11" db="EMBL/GenBank/DDBJ databases">
        <authorList>
            <person name="Petersen C."/>
        </authorList>
    </citation>
    <scope>NUCLEOTIDE SEQUENCE</scope>
    <source>
        <strain evidence="5">IBT 23319</strain>
    </source>
</reference>
<evidence type="ECO:0000259" key="4">
    <source>
        <dbReference type="Pfam" id="PF01593"/>
    </source>
</evidence>
<name>A0A9W9NXC8_PENCI</name>
<feature type="domain" description="Amine oxidase" evidence="4">
    <location>
        <begin position="155"/>
        <end position="398"/>
    </location>
</feature>
<dbReference type="GO" id="GO:0097621">
    <property type="term" value="F:monoamine oxidase activity"/>
    <property type="evidence" value="ECO:0007669"/>
    <property type="project" value="UniProtKB-EC"/>
</dbReference>
<dbReference type="InterPro" id="IPR036188">
    <property type="entry name" value="FAD/NAD-bd_sf"/>
</dbReference>
<evidence type="ECO:0000313" key="5">
    <source>
        <dbReference type="EMBL" id="KAJ5231509.1"/>
    </source>
</evidence>
<dbReference type="GeneID" id="81384182"/>
<dbReference type="SUPFAM" id="SSF54373">
    <property type="entry name" value="FAD-linked reductases, C-terminal domain"/>
    <property type="match status" value="1"/>
</dbReference>
<dbReference type="InterPro" id="IPR002937">
    <property type="entry name" value="Amino_oxidase"/>
</dbReference>
<dbReference type="AlphaFoldDB" id="A0A9W9NXC8"/>
<dbReference type="Proteomes" id="UP001147733">
    <property type="component" value="Unassembled WGS sequence"/>
</dbReference>
<keyword evidence="6" id="KW-1185">Reference proteome</keyword>
<organism evidence="5 6">
    <name type="scientific">Penicillium citrinum</name>
    <dbReference type="NCBI Taxonomy" id="5077"/>
    <lineage>
        <taxon>Eukaryota</taxon>
        <taxon>Fungi</taxon>
        <taxon>Dikarya</taxon>
        <taxon>Ascomycota</taxon>
        <taxon>Pezizomycotina</taxon>
        <taxon>Eurotiomycetes</taxon>
        <taxon>Eurotiomycetidae</taxon>
        <taxon>Eurotiales</taxon>
        <taxon>Aspergillaceae</taxon>
        <taxon>Penicillium</taxon>
    </lineage>
</organism>
<comment type="similarity">
    <text evidence="1">Belongs to the flavin monoamine oxidase family.</text>
</comment>
<dbReference type="RefSeq" id="XP_056500253.1">
    <property type="nucleotide sequence ID" value="XM_056645015.1"/>
</dbReference>
<protein>
    <recommendedName>
        <fullName evidence="2">monoamine oxidase</fullName>
        <ecNumber evidence="2">1.4.3.4</ecNumber>
    </recommendedName>
</protein>
<dbReference type="EMBL" id="JAPQKT010000005">
    <property type="protein sequence ID" value="KAJ5231509.1"/>
    <property type="molecule type" value="Genomic_DNA"/>
</dbReference>
<dbReference type="Gene3D" id="3.50.50.60">
    <property type="entry name" value="FAD/NAD(P)-binding domain"/>
    <property type="match status" value="1"/>
</dbReference>
<comment type="catalytic activity">
    <reaction evidence="3">
        <text>a secondary aliphatic amine + O2 + H2O = a primary amine + an aldehyde + H2O2</text>
        <dbReference type="Rhea" id="RHEA:26414"/>
        <dbReference type="ChEBI" id="CHEBI:15377"/>
        <dbReference type="ChEBI" id="CHEBI:15379"/>
        <dbReference type="ChEBI" id="CHEBI:16240"/>
        <dbReference type="ChEBI" id="CHEBI:17478"/>
        <dbReference type="ChEBI" id="CHEBI:58855"/>
        <dbReference type="ChEBI" id="CHEBI:65296"/>
        <dbReference type="EC" id="1.4.3.4"/>
    </reaction>
</comment>
<dbReference type="SUPFAM" id="SSF51905">
    <property type="entry name" value="FAD/NAD(P)-binding domain"/>
    <property type="match status" value="1"/>
</dbReference>
<gene>
    <name evidence="5" type="ORF">N7469_006097</name>
</gene>
<evidence type="ECO:0000256" key="1">
    <source>
        <dbReference type="ARBA" id="ARBA00005995"/>
    </source>
</evidence>